<keyword evidence="4 7" id="KW-0812">Transmembrane</keyword>
<dbReference type="GO" id="GO:0006865">
    <property type="term" value="P:amino acid transport"/>
    <property type="evidence" value="ECO:0007669"/>
    <property type="project" value="TreeGrafter"/>
</dbReference>
<dbReference type="CDD" id="cd06261">
    <property type="entry name" value="TM_PBP2"/>
    <property type="match status" value="1"/>
</dbReference>
<dbReference type="Gene3D" id="1.10.3720.10">
    <property type="entry name" value="MetI-like"/>
    <property type="match status" value="1"/>
</dbReference>
<keyword evidence="3" id="KW-1003">Cell membrane</keyword>
<feature type="transmembrane region" description="Helical" evidence="7">
    <location>
        <begin position="72"/>
        <end position="94"/>
    </location>
</feature>
<sequence length="294" mass="31102">MSAQPTVLFDAPGPRGRRNILLLNIVGVLLVVGLIVKVLVDLAQKGQLAGHLWINAINGAAWQDYLLPGLQFTLQAAAISVATSLVFGLAFGFLRLAPFAVIRWGASIIVEFLRAVPVLVMMVFLYTALAQVSRTTGAIAAEDSPYYAVIIGLTLYNGSVIAELIRSGVNGLPKGQREAASAIGMTRNQSLLLVEVPQAITAMMPSLLSQIVIIIKDSALGYLIGFYELLQYSRQLGSGQGNMLQALVVAALVFIVLNTVLTLVARWLAGRLSSRTSGATALKPGPAGSSAPHL</sequence>
<dbReference type="InterPro" id="IPR035906">
    <property type="entry name" value="MetI-like_sf"/>
</dbReference>
<evidence type="ECO:0000256" key="1">
    <source>
        <dbReference type="ARBA" id="ARBA00004651"/>
    </source>
</evidence>
<evidence type="ECO:0000256" key="4">
    <source>
        <dbReference type="ARBA" id="ARBA00022692"/>
    </source>
</evidence>
<dbReference type="GO" id="GO:0043190">
    <property type="term" value="C:ATP-binding cassette (ABC) transporter complex"/>
    <property type="evidence" value="ECO:0007669"/>
    <property type="project" value="InterPro"/>
</dbReference>
<gene>
    <name evidence="9" type="ORF">FB460_0566</name>
</gene>
<feature type="transmembrane region" description="Helical" evidence="7">
    <location>
        <begin position="106"/>
        <end position="126"/>
    </location>
</feature>
<dbReference type="AlphaFoldDB" id="A0A542ZR61"/>
<dbReference type="Pfam" id="PF00528">
    <property type="entry name" value="BPD_transp_1"/>
    <property type="match status" value="1"/>
</dbReference>
<evidence type="ECO:0000256" key="7">
    <source>
        <dbReference type="RuleBase" id="RU363032"/>
    </source>
</evidence>
<evidence type="ECO:0000256" key="6">
    <source>
        <dbReference type="ARBA" id="ARBA00023136"/>
    </source>
</evidence>
<dbReference type="PANTHER" id="PTHR30614">
    <property type="entry name" value="MEMBRANE COMPONENT OF AMINO ACID ABC TRANSPORTER"/>
    <property type="match status" value="1"/>
</dbReference>
<comment type="caution">
    <text evidence="9">The sequence shown here is derived from an EMBL/GenBank/DDBJ whole genome shotgun (WGS) entry which is preliminary data.</text>
</comment>
<keyword evidence="5 7" id="KW-1133">Transmembrane helix</keyword>
<protein>
    <submittedName>
        <fullName evidence="9">Amino acid ABC transporter membrane protein 2 (PAAT family)</fullName>
    </submittedName>
</protein>
<dbReference type="PANTHER" id="PTHR30614:SF21">
    <property type="entry name" value="AMINO ACID ABC TRANSPORTER PERMEASE"/>
    <property type="match status" value="1"/>
</dbReference>
<keyword evidence="2 7" id="KW-0813">Transport</keyword>
<dbReference type="GO" id="GO:0022857">
    <property type="term" value="F:transmembrane transporter activity"/>
    <property type="evidence" value="ECO:0007669"/>
    <property type="project" value="InterPro"/>
</dbReference>
<dbReference type="NCBIfam" id="TIGR01726">
    <property type="entry name" value="HEQRo_perm_3TM"/>
    <property type="match status" value="1"/>
</dbReference>
<dbReference type="EMBL" id="VFOR01000001">
    <property type="protein sequence ID" value="TQL62776.1"/>
    <property type="molecule type" value="Genomic_DNA"/>
</dbReference>
<organism evidence="9 10">
    <name type="scientific">Propioniferax innocua</name>
    <dbReference type="NCBI Taxonomy" id="1753"/>
    <lineage>
        <taxon>Bacteria</taxon>
        <taxon>Bacillati</taxon>
        <taxon>Actinomycetota</taxon>
        <taxon>Actinomycetes</taxon>
        <taxon>Propionibacteriales</taxon>
        <taxon>Propionibacteriaceae</taxon>
        <taxon>Propioniferax</taxon>
    </lineage>
</organism>
<dbReference type="PROSITE" id="PS50928">
    <property type="entry name" value="ABC_TM1"/>
    <property type="match status" value="1"/>
</dbReference>
<feature type="transmembrane region" description="Helical" evidence="7">
    <location>
        <begin position="146"/>
        <end position="165"/>
    </location>
</feature>
<evidence type="ECO:0000256" key="2">
    <source>
        <dbReference type="ARBA" id="ARBA00022448"/>
    </source>
</evidence>
<keyword evidence="6 7" id="KW-0472">Membrane</keyword>
<dbReference type="InterPro" id="IPR000515">
    <property type="entry name" value="MetI-like"/>
</dbReference>
<dbReference type="OrthoDB" id="4543034at2"/>
<evidence type="ECO:0000256" key="5">
    <source>
        <dbReference type="ARBA" id="ARBA00022989"/>
    </source>
</evidence>
<evidence type="ECO:0000313" key="10">
    <source>
        <dbReference type="Proteomes" id="UP000316196"/>
    </source>
</evidence>
<dbReference type="InterPro" id="IPR043429">
    <property type="entry name" value="ArtM/GltK/GlnP/TcyL/YhdX-like"/>
</dbReference>
<dbReference type="InterPro" id="IPR010065">
    <property type="entry name" value="AA_ABC_transptr_permease_3TM"/>
</dbReference>
<accession>A0A542ZR61</accession>
<evidence type="ECO:0000313" key="9">
    <source>
        <dbReference type="EMBL" id="TQL62776.1"/>
    </source>
</evidence>
<proteinExistence type="inferred from homology"/>
<dbReference type="Proteomes" id="UP000316196">
    <property type="component" value="Unassembled WGS sequence"/>
</dbReference>
<reference evidence="9 10" key="1">
    <citation type="submission" date="2019-06" db="EMBL/GenBank/DDBJ databases">
        <title>Sequencing the genomes of 1000 actinobacteria strains.</title>
        <authorList>
            <person name="Klenk H.-P."/>
        </authorList>
    </citation>
    <scope>NUCLEOTIDE SEQUENCE [LARGE SCALE GENOMIC DNA]</scope>
    <source>
        <strain evidence="9 10">DSM 8251</strain>
    </source>
</reference>
<comment type="subcellular location">
    <subcellularLocation>
        <location evidence="1 7">Cell membrane</location>
        <topology evidence="1 7">Multi-pass membrane protein</topology>
    </subcellularLocation>
</comment>
<feature type="transmembrane region" description="Helical" evidence="7">
    <location>
        <begin position="21"/>
        <end position="40"/>
    </location>
</feature>
<evidence type="ECO:0000256" key="3">
    <source>
        <dbReference type="ARBA" id="ARBA00022475"/>
    </source>
</evidence>
<comment type="similarity">
    <text evidence="7">Belongs to the binding-protein-dependent transport system permease family.</text>
</comment>
<dbReference type="RefSeq" id="WP_142092577.1">
    <property type="nucleotide sequence ID" value="NZ_BAAAMD010000001.1"/>
</dbReference>
<dbReference type="SUPFAM" id="SSF161098">
    <property type="entry name" value="MetI-like"/>
    <property type="match status" value="1"/>
</dbReference>
<feature type="domain" description="ABC transmembrane type-1" evidence="8">
    <location>
        <begin position="70"/>
        <end position="265"/>
    </location>
</feature>
<keyword evidence="10" id="KW-1185">Reference proteome</keyword>
<feature type="transmembrane region" description="Helical" evidence="7">
    <location>
        <begin position="247"/>
        <end position="269"/>
    </location>
</feature>
<evidence type="ECO:0000259" key="8">
    <source>
        <dbReference type="PROSITE" id="PS50928"/>
    </source>
</evidence>
<name>A0A542ZR61_9ACTN</name>